<keyword evidence="2 3" id="KW-0342">GTP-binding</keyword>
<dbReference type="Proteomes" id="UP001642409">
    <property type="component" value="Unassembled WGS sequence"/>
</dbReference>
<proteinExistence type="predicted"/>
<evidence type="ECO:0000256" key="3">
    <source>
        <dbReference type="PIRSR" id="PIRSR606689-1"/>
    </source>
</evidence>
<protein>
    <submittedName>
        <fullName evidence="4">ADP-ribosylation factor</fullName>
    </submittedName>
    <submittedName>
        <fullName evidence="5">ADP-ribosylation_factor</fullName>
    </submittedName>
</protein>
<dbReference type="Pfam" id="PF00025">
    <property type="entry name" value="Arf"/>
    <property type="match status" value="1"/>
</dbReference>
<reference evidence="4" key="1">
    <citation type="submission" date="2023-06" db="EMBL/GenBank/DDBJ databases">
        <authorList>
            <person name="Kurt Z."/>
        </authorList>
    </citation>
    <scope>NUCLEOTIDE SEQUENCE</scope>
</reference>
<dbReference type="PANTHER" id="PTHR11711">
    <property type="entry name" value="ADP RIBOSYLATION FACTOR-RELATED"/>
    <property type="match status" value="1"/>
</dbReference>
<gene>
    <name evidence="4" type="ORF">HINF_LOCUS1621</name>
    <name evidence="5" type="ORF">HINF_LOCUS22991</name>
</gene>
<dbReference type="GO" id="GO:0003924">
    <property type="term" value="F:GTPase activity"/>
    <property type="evidence" value="ECO:0007669"/>
    <property type="project" value="InterPro"/>
</dbReference>
<comment type="caution">
    <text evidence="4">The sequence shown here is derived from an EMBL/GenBank/DDBJ whole genome shotgun (WGS) entry which is preliminary data.</text>
</comment>
<keyword evidence="1 3" id="KW-0547">Nucleotide-binding</keyword>
<evidence type="ECO:0000313" key="4">
    <source>
        <dbReference type="EMBL" id="CAI9913976.1"/>
    </source>
</evidence>
<accession>A0AA86TCM5</accession>
<organism evidence="4">
    <name type="scientific">Hexamita inflata</name>
    <dbReference type="NCBI Taxonomy" id="28002"/>
    <lineage>
        <taxon>Eukaryota</taxon>
        <taxon>Metamonada</taxon>
        <taxon>Diplomonadida</taxon>
        <taxon>Hexamitidae</taxon>
        <taxon>Hexamitinae</taxon>
        <taxon>Hexamita</taxon>
    </lineage>
</organism>
<evidence type="ECO:0000256" key="2">
    <source>
        <dbReference type="ARBA" id="ARBA00023134"/>
    </source>
</evidence>
<sequence length="100" mass="11657">MYVVDSTDRDFNRLQQCRYELYKLLNYQELADIPFMIIFNKTDLANAMNNEEIQEYFNLTIGLQQIVTATTHKVLAVRTSSISNKCAQEIIRHLKNIVIG</sequence>
<evidence type="ECO:0000256" key="1">
    <source>
        <dbReference type="ARBA" id="ARBA00022741"/>
    </source>
</evidence>
<dbReference type="InterPro" id="IPR027417">
    <property type="entry name" value="P-loop_NTPase"/>
</dbReference>
<evidence type="ECO:0000313" key="6">
    <source>
        <dbReference type="Proteomes" id="UP001642409"/>
    </source>
</evidence>
<dbReference type="InterPro" id="IPR024156">
    <property type="entry name" value="Small_GTPase_ARF"/>
</dbReference>
<name>A0AA86TCM5_9EUKA</name>
<feature type="binding site" evidence="3">
    <location>
        <begin position="40"/>
        <end position="43"/>
    </location>
    <ligand>
        <name>GTP</name>
        <dbReference type="ChEBI" id="CHEBI:37565"/>
    </ligand>
</feature>
<dbReference type="EMBL" id="CATOUU010000042">
    <property type="protein sequence ID" value="CAI9913976.1"/>
    <property type="molecule type" value="Genomic_DNA"/>
</dbReference>
<reference evidence="5 6" key="2">
    <citation type="submission" date="2024-07" db="EMBL/GenBank/DDBJ databases">
        <authorList>
            <person name="Akdeniz Z."/>
        </authorList>
    </citation>
    <scope>NUCLEOTIDE SEQUENCE [LARGE SCALE GENOMIC DNA]</scope>
</reference>
<keyword evidence="6" id="KW-1185">Reference proteome</keyword>
<evidence type="ECO:0000313" key="5">
    <source>
        <dbReference type="EMBL" id="CAL6011794.1"/>
    </source>
</evidence>
<dbReference type="SUPFAM" id="SSF52540">
    <property type="entry name" value="P-loop containing nucleoside triphosphate hydrolases"/>
    <property type="match status" value="1"/>
</dbReference>
<dbReference type="InterPro" id="IPR006689">
    <property type="entry name" value="Small_GTPase_ARF/SAR"/>
</dbReference>
<dbReference type="EMBL" id="CAXDID020000065">
    <property type="protein sequence ID" value="CAL6011794.1"/>
    <property type="molecule type" value="Genomic_DNA"/>
</dbReference>
<dbReference type="GO" id="GO:0005525">
    <property type="term" value="F:GTP binding"/>
    <property type="evidence" value="ECO:0007669"/>
    <property type="project" value="UniProtKB-KW"/>
</dbReference>
<dbReference type="AlphaFoldDB" id="A0AA86TCM5"/>
<dbReference type="Gene3D" id="3.40.50.300">
    <property type="entry name" value="P-loop containing nucleotide triphosphate hydrolases"/>
    <property type="match status" value="1"/>
</dbReference>